<protein>
    <recommendedName>
        <fullName evidence="1">BRCT domain-containing protein</fullName>
    </recommendedName>
</protein>
<accession>A0A9P1MS04</accession>
<comment type="caution">
    <text evidence="2">The sequence shown here is derived from an EMBL/GenBank/DDBJ whole genome shotgun (WGS) entry which is preliminary data.</text>
</comment>
<dbReference type="Pfam" id="PF00533">
    <property type="entry name" value="BRCT"/>
    <property type="match status" value="1"/>
</dbReference>
<dbReference type="InterPro" id="IPR036420">
    <property type="entry name" value="BRCT_dom_sf"/>
</dbReference>
<organism evidence="2 3">
    <name type="scientific">Caenorhabditis angaria</name>
    <dbReference type="NCBI Taxonomy" id="860376"/>
    <lineage>
        <taxon>Eukaryota</taxon>
        <taxon>Metazoa</taxon>
        <taxon>Ecdysozoa</taxon>
        <taxon>Nematoda</taxon>
        <taxon>Chromadorea</taxon>
        <taxon>Rhabditida</taxon>
        <taxon>Rhabditina</taxon>
        <taxon>Rhabditomorpha</taxon>
        <taxon>Rhabditoidea</taxon>
        <taxon>Rhabditidae</taxon>
        <taxon>Peloderinae</taxon>
        <taxon>Caenorhabditis</taxon>
    </lineage>
</organism>
<proteinExistence type="predicted"/>
<dbReference type="Proteomes" id="UP001152747">
    <property type="component" value="Unassembled WGS sequence"/>
</dbReference>
<dbReference type="EMBL" id="CANHGI010000001">
    <property type="protein sequence ID" value="CAI5437601.1"/>
    <property type="molecule type" value="Genomic_DNA"/>
</dbReference>
<dbReference type="SUPFAM" id="SSF52113">
    <property type="entry name" value="BRCT domain"/>
    <property type="match status" value="1"/>
</dbReference>
<name>A0A9P1MS04_9PELO</name>
<evidence type="ECO:0000313" key="3">
    <source>
        <dbReference type="Proteomes" id="UP001152747"/>
    </source>
</evidence>
<reference evidence="2" key="1">
    <citation type="submission" date="2022-11" db="EMBL/GenBank/DDBJ databases">
        <authorList>
            <person name="Kikuchi T."/>
        </authorList>
    </citation>
    <scope>NUCLEOTIDE SEQUENCE</scope>
    <source>
        <strain evidence="2">PS1010</strain>
    </source>
</reference>
<evidence type="ECO:0000259" key="1">
    <source>
        <dbReference type="PROSITE" id="PS50172"/>
    </source>
</evidence>
<sequence length="336" mass="38915">MSIAYDFEPDVSPIYDDEFTDDFSVHFSSYGTPRSRPISNQQNQTMGASRMEMDHSEVNSDEVVPDSTVNSRQYEFEQGEEDDAKVLTGTYIVLSAGCCHPIKRHFLKNLEEMGATIQNHVDFQTTHVVIDRYANAEIVKEAMEKGDLLNMVDVKWIQDCVDKKKRLREKDYSMNDCHYLKQSCRRLSHVVDEHNESDFLNMTTSDLVEFIDQIKSLSERLDALMNYNPLIRFAYHSPDCPTRRRPTPSPAPPAAAKLKNVAKIRKNIEEMSNLSDIKRRRSFGGYVYAHRNDAMLDILRLQEANHDVRETWEPEKTAKKKISNYYKSSTKFETCE</sequence>
<feature type="domain" description="BRCT" evidence="1">
    <location>
        <begin position="82"/>
        <end position="174"/>
    </location>
</feature>
<dbReference type="Gene3D" id="3.40.50.10190">
    <property type="entry name" value="BRCT domain"/>
    <property type="match status" value="1"/>
</dbReference>
<dbReference type="OrthoDB" id="2384350at2759"/>
<dbReference type="InterPro" id="IPR001357">
    <property type="entry name" value="BRCT_dom"/>
</dbReference>
<dbReference type="SMART" id="SM00292">
    <property type="entry name" value="BRCT"/>
    <property type="match status" value="1"/>
</dbReference>
<keyword evidence="3" id="KW-1185">Reference proteome</keyword>
<evidence type="ECO:0000313" key="2">
    <source>
        <dbReference type="EMBL" id="CAI5437601.1"/>
    </source>
</evidence>
<gene>
    <name evidence="2" type="ORF">CAMP_LOCUS238</name>
</gene>
<dbReference type="AlphaFoldDB" id="A0A9P1MS04"/>
<dbReference type="PROSITE" id="PS50172">
    <property type="entry name" value="BRCT"/>
    <property type="match status" value="1"/>
</dbReference>